<keyword evidence="2" id="KW-1185">Reference proteome</keyword>
<gene>
    <name evidence="1" type="ORF">KIN20_017093</name>
</gene>
<comment type="caution">
    <text evidence="1">The sequence shown here is derived from an EMBL/GenBank/DDBJ whole genome shotgun (WGS) entry which is preliminary data.</text>
</comment>
<dbReference type="Proteomes" id="UP001196413">
    <property type="component" value="Unassembled WGS sequence"/>
</dbReference>
<protein>
    <submittedName>
        <fullName evidence="1">Uncharacterized protein</fullName>
    </submittedName>
</protein>
<reference evidence="1" key="1">
    <citation type="submission" date="2021-06" db="EMBL/GenBank/DDBJ databases">
        <title>Parelaphostrongylus tenuis whole genome reference sequence.</title>
        <authorList>
            <person name="Garwood T.J."/>
            <person name="Larsen P.A."/>
            <person name="Fountain-Jones N.M."/>
            <person name="Garbe J.R."/>
            <person name="Macchietto M.G."/>
            <person name="Kania S.A."/>
            <person name="Gerhold R.W."/>
            <person name="Richards J.E."/>
            <person name="Wolf T.M."/>
        </authorList>
    </citation>
    <scope>NUCLEOTIDE SEQUENCE</scope>
    <source>
        <strain evidence="1">MNPRO001-30</strain>
        <tissue evidence="1">Meninges</tissue>
    </source>
</reference>
<name>A0AAD5QNF0_PARTN</name>
<dbReference type="AlphaFoldDB" id="A0AAD5QNF0"/>
<dbReference type="EMBL" id="JAHQIW010003415">
    <property type="protein sequence ID" value="KAJ1358618.1"/>
    <property type="molecule type" value="Genomic_DNA"/>
</dbReference>
<sequence>MSDSSSLRRKNADELISQNMDVCNVDTRSDAISSQQTSQSNEVDSCNEFEGFALNSLFIVVCVIFLAEK</sequence>
<evidence type="ECO:0000313" key="2">
    <source>
        <dbReference type="Proteomes" id="UP001196413"/>
    </source>
</evidence>
<accession>A0AAD5QNF0</accession>
<proteinExistence type="predicted"/>
<organism evidence="1 2">
    <name type="scientific">Parelaphostrongylus tenuis</name>
    <name type="common">Meningeal worm</name>
    <dbReference type="NCBI Taxonomy" id="148309"/>
    <lineage>
        <taxon>Eukaryota</taxon>
        <taxon>Metazoa</taxon>
        <taxon>Ecdysozoa</taxon>
        <taxon>Nematoda</taxon>
        <taxon>Chromadorea</taxon>
        <taxon>Rhabditida</taxon>
        <taxon>Rhabditina</taxon>
        <taxon>Rhabditomorpha</taxon>
        <taxon>Strongyloidea</taxon>
        <taxon>Metastrongylidae</taxon>
        <taxon>Parelaphostrongylus</taxon>
    </lineage>
</organism>
<evidence type="ECO:0000313" key="1">
    <source>
        <dbReference type="EMBL" id="KAJ1358618.1"/>
    </source>
</evidence>